<evidence type="ECO:0000259" key="1">
    <source>
        <dbReference type="Pfam" id="PF00485"/>
    </source>
</evidence>
<gene>
    <name evidence="2" type="ORF">GQE99_16770</name>
</gene>
<dbReference type="GO" id="GO:0005524">
    <property type="term" value="F:ATP binding"/>
    <property type="evidence" value="ECO:0007669"/>
    <property type="project" value="InterPro"/>
</dbReference>
<protein>
    <submittedName>
        <fullName evidence="2">AAA family ATPase</fullName>
    </submittedName>
</protein>
<dbReference type="GO" id="GO:0016301">
    <property type="term" value="F:kinase activity"/>
    <property type="evidence" value="ECO:0007669"/>
    <property type="project" value="InterPro"/>
</dbReference>
<organism evidence="2 3">
    <name type="scientific">Maritimibacter harenae</name>
    <dbReference type="NCBI Taxonomy" id="2606218"/>
    <lineage>
        <taxon>Bacteria</taxon>
        <taxon>Pseudomonadati</taxon>
        <taxon>Pseudomonadota</taxon>
        <taxon>Alphaproteobacteria</taxon>
        <taxon>Rhodobacterales</taxon>
        <taxon>Roseobacteraceae</taxon>
        <taxon>Maritimibacter</taxon>
    </lineage>
</organism>
<proteinExistence type="predicted"/>
<dbReference type="InterPro" id="IPR027417">
    <property type="entry name" value="P-loop_NTPase"/>
</dbReference>
<accession>A0A845M3S2</accession>
<feature type="domain" description="Phosphoribulokinase/uridine kinase" evidence="1">
    <location>
        <begin position="25"/>
        <end position="175"/>
    </location>
</feature>
<dbReference type="PANTHER" id="PTHR10285">
    <property type="entry name" value="URIDINE KINASE"/>
    <property type="match status" value="1"/>
</dbReference>
<dbReference type="Pfam" id="PF00485">
    <property type="entry name" value="PRK"/>
    <property type="match status" value="1"/>
</dbReference>
<dbReference type="InterPro" id="IPR006083">
    <property type="entry name" value="PRK/URK"/>
</dbReference>
<comment type="caution">
    <text evidence="2">The sequence shown here is derived from an EMBL/GenBank/DDBJ whole genome shotgun (WGS) entry which is preliminary data.</text>
</comment>
<evidence type="ECO:0000313" key="3">
    <source>
        <dbReference type="Proteomes" id="UP000467322"/>
    </source>
</evidence>
<dbReference type="SUPFAM" id="SSF52540">
    <property type="entry name" value="P-loop containing nucleoside triphosphate hydrolases"/>
    <property type="match status" value="1"/>
</dbReference>
<dbReference type="Gene3D" id="3.40.50.300">
    <property type="entry name" value="P-loop containing nucleotide triphosphate hydrolases"/>
    <property type="match status" value="3"/>
</dbReference>
<dbReference type="Proteomes" id="UP000467322">
    <property type="component" value="Unassembled WGS sequence"/>
</dbReference>
<dbReference type="AlphaFoldDB" id="A0A845M3S2"/>
<keyword evidence="3" id="KW-1185">Reference proteome</keyword>
<evidence type="ECO:0000313" key="2">
    <source>
        <dbReference type="EMBL" id="MZR14675.1"/>
    </source>
</evidence>
<name>A0A845M3S2_9RHOB</name>
<dbReference type="EMBL" id="WTUX01000019">
    <property type="protein sequence ID" value="MZR14675.1"/>
    <property type="molecule type" value="Genomic_DNA"/>
</dbReference>
<reference evidence="2 3" key="1">
    <citation type="submission" date="2019-12" db="EMBL/GenBank/DDBJ databases">
        <title>Maritimibacter sp. nov. sp. isolated from sea sand.</title>
        <authorList>
            <person name="Kim J."/>
            <person name="Jeong S.E."/>
            <person name="Jung H.S."/>
            <person name="Jeon C.O."/>
        </authorList>
    </citation>
    <scope>NUCLEOTIDE SEQUENCE [LARGE SCALE GENOMIC DNA]</scope>
    <source>
        <strain evidence="2 3">DP07</strain>
    </source>
</reference>
<dbReference type="RefSeq" id="WP_161352777.1">
    <property type="nucleotide sequence ID" value="NZ_WTUX01000019.1"/>
</dbReference>
<sequence>MTEIDATELADILRRASVGRARMLVALVGAPGSGKSTLAQEIAGQVPHAQAIPLDGFHRANDALARAGLLERKGAPETFDAPGFARFLHALAEGTQAHFPAFDRGRDAVIPEGGRIAPDTRVFVVEGNYLLLDEAPWQDLAPLWDVTVTLDVSQDELERRLVKRWTDHGHPEEDALFRAHANDLVNARLVRDRSRRADYVIRFTG</sequence>